<feature type="transmembrane region" description="Helical" evidence="5">
    <location>
        <begin position="751"/>
        <end position="769"/>
    </location>
</feature>
<keyword evidence="8" id="KW-1185">Reference proteome</keyword>
<dbReference type="EMBL" id="CM002290">
    <property type="protein sequence ID" value="ESW28222.1"/>
    <property type="molecule type" value="Genomic_DNA"/>
</dbReference>
<keyword evidence="4" id="KW-0520">NAD</keyword>
<dbReference type="Pfam" id="PF00931">
    <property type="entry name" value="NB-ARC"/>
    <property type="match status" value="1"/>
</dbReference>
<dbReference type="Pfam" id="PF01582">
    <property type="entry name" value="TIR"/>
    <property type="match status" value="1"/>
</dbReference>
<evidence type="ECO:0000256" key="5">
    <source>
        <dbReference type="SAM" id="Phobius"/>
    </source>
</evidence>
<evidence type="ECO:0000313" key="7">
    <source>
        <dbReference type="EMBL" id="ESW28222.1"/>
    </source>
</evidence>
<dbReference type="InterPro" id="IPR002182">
    <property type="entry name" value="NB-ARC"/>
</dbReference>
<evidence type="ECO:0000259" key="6">
    <source>
        <dbReference type="PROSITE" id="PS50104"/>
    </source>
</evidence>
<feature type="transmembrane region" description="Helical" evidence="5">
    <location>
        <begin position="726"/>
        <end position="744"/>
    </location>
</feature>
<dbReference type="SUPFAM" id="SSF46785">
    <property type="entry name" value="Winged helix' DNA-binding domain"/>
    <property type="match status" value="1"/>
</dbReference>
<dbReference type="PANTHER" id="PTHR11017:SF479">
    <property type="entry name" value="DISEASE RESISTANCE PROTEIN (TIR-NBS-LRR CLASS) FAMILY"/>
    <property type="match status" value="1"/>
</dbReference>
<accession>V7CDG6</accession>
<dbReference type="GO" id="GO:0007165">
    <property type="term" value="P:signal transduction"/>
    <property type="evidence" value="ECO:0007669"/>
    <property type="project" value="InterPro"/>
</dbReference>
<dbReference type="STRING" id="3885.V7CDG6"/>
<dbReference type="SMART" id="SM00255">
    <property type="entry name" value="TIR"/>
    <property type="match status" value="1"/>
</dbReference>
<dbReference type="InterPro" id="IPR042197">
    <property type="entry name" value="Apaf_helical"/>
</dbReference>
<sequence>MASSTSCDVSEIKHDVFISFRGTDVRRGLLSHLKRELDRKNIDAYVDERLDKGGEISSKLLRAIEGSQVLLVVFSKDYASSQWCLKELAKMVECMETSKQIVLPVFFNVDPSDVRHQNGDYGDALAKHEEKFKGNMLKVQSWRSALKKAGSLSGFHYPTNYRNESDLVYEIVEYISAKLSKLYPSESNGLVGFDQNITQIQSSLRMESNEVVFVGIWGMGGIGKTTIARAIFDKCSLQYDGCCFFNVREELQQHGSSNLRERFIYELFEGEGLRTSKARFFNSALRRMGRKKVMVVLDDVNTSEELKDLVTKPICFGAGSRVIVTSRDQDVLTSGGIHQIHEVKEMDPRDSLKLFCLNAFNESQPKTGYEKLTEEVLEIAQGNPLALKVLGAHFHSRSSINTWKCSLSKFKKYPNEKIQSVLRFSYDGLHVVEKKAFLDIAFFFEEDSKDYVIKQLDAWGLYGASGVEVLQRKALITVSSDNRIQMHDLIRQMGCEIVRQECIIYPGRRTRLRDKEEVYNVLRYKLGSDKVEAMQVDLLSRIKDLPLKLGTFKKMPRLRFLKFYLPYADIFLPPNQDGNLWFGQHEFPLLLSACCEELMKVACEIHIKCVDYLYIDGCSHPSRLNKSSVTSPLGSRGMEPMSLLLMLWKEPLSSLRNLECSDMLDQQWKTLSDELLCLRSTYYLKLSKKSTGQDSGKPKLHILFDGLRFYERISVSQLENSNVGQYRVWFLFCAGFNFLLYLFLRRPWFQFLFSFPFQFFCTFFLYLFSHFTSLFYPPLAFSLSWVRAFFLLLFFYILGKLCSWFLRVG</sequence>
<dbReference type="GO" id="GO:0043531">
    <property type="term" value="F:ADP binding"/>
    <property type="evidence" value="ECO:0007669"/>
    <property type="project" value="InterPro"/>
</dbReference>
<dbReference type="SMR" id="V7CDG6"/>
<dbReference type="SUPFAM" id="SSF52200">
    <property type="entry name" value="Toll/Interleukin receptor TIR domain"/>
    <property type="match status" value="1"/>
</dbReference>
<dbReference type="InterPro" id="IPR036390">
    <property type="entry name" value="WH_DNA-bd_sf"/>
</dbReference>
<keyword evidence="5" id="KW-0812">Transmembrane</keyword>
<dbReference type="FunFam" id="3.40.50.10140:FF:000007">
    <property type="entry name" value="Disease resistance protein (TIR-NBS-LRR class)"/>
    <property type="match status" value="1"/>
</dbReference>
<dbReference type="InterPro" id="IPR027417">
    <property type="entry name" value="P-loop_NTPase"/>
</dbReference>
<dbReference type="OMA" id="FFNVREE"/>
<evidence type="ECO:0000256" key="1">
    <source>
        <dbReference type="ARBA" id="ARBA00022614"/>
    </source>
</evidence>
<dbReference type="Proteomes" id="UP000000226">
    <property type="component" value="Chromosome 3"/>
</dbReference>
<name>V7CDG6_PHAVU</name>
<dbReference type="PANTHER" id="PTHR11017">
    <property type="entry name" value="LEUCINE-RICH REPEAT-CONTAINING PROTEIN"/>
    <property type="match status" value="1"/>
</dbReference>
<evidence type="ECO:0000256" key="3">
    <source>
        <dbReference type="ARBA" id="ARBA00022821"/>
    </source>
</evidence>
<keyword evidence="5" id="KW-0472">Membrane</keyword>
<organism evidence="7 8">
    <name type="scientific">Phaseolus vulgaris</name>
    <name type="common">Kidney bean</name>
    <name type="synonym">French bean</name>
    <dbReference type="NCBI Taxonomy" id="3885"/>
    <lineage>
        <taxon>Eukaryota</taxon>
        <taxon>Viridiplantae</taxon>
        <taxon>Streptophyta</taxon>
        <taxon>Embryophyta</taxon>
        <taxon>Tracheophyta</taxon>
        <taxon>Spermatophyta</taxon>
        <taxon>Magnoliopsida</taxon>
        <taxon>eudicotyledons</taxon>
        <taxon>Gunneridae</taxon>
        <taxon>Pentapetalae</taxon>
        <taxon>rosids</taxon>
        <taxon>fabids</taxon>
        <taxon>Fabales</taxon>
        <taxon>Fabaceae</taxon>
        <taxon>Papilionoideae</taxon>
        <taxon>50 kb inversion clade</taxon>
        <taxon>NPAAA clade</taxon>
        <taxon>indigoferoid/millettioid clade</taxon>
        <taxon>Phaseoleae</taxon>
        <taxon>Phaseolus</taxon>
    </lineage>
</organism>
<dbReference type="Gramene" id="ESW28222">
    <property type="protein sequence ID" value="ESW28222"/>
    <property type="gene ID" value="PHAVU_003G269200g"/>
</dbReference>
<dbReference type="InterPro" id="IPR044974">
    <property type="entry name" value="Disease_R_plants"/>
</dbReference>
<dbReference type="SUPFAM" id="SSF52540">
    <property type="entry name" value="P-loop containing nucleoside triphosphate hydrolases"/>
    <property type="match status" value="1"/>
</dbReference>
<protein>
    <recommendedName>
        <fullName evidence="6">TIR domain-containing protein</fullName>
    </recommendedName>
</protein>
<dbReference type="Gene3D" id="3.40.50.10140">
    <property type="entry name" value="Toll/interleukin-1 receptor homology (TIR) domain"/>
    <property type="match status" value="1"/>
</dbReference>
<dbReference type="PRINTS" id="PR00364">
    <property type="entry name" value="DISEASERSIST"/>
</dbReference>
<dbReference type="AlphaFoldDB" id="V7CDG6"/>
<keyword evidence="5" id="KW-1133">Transmembrane helix</keyword>
<dbReference type="Pfam" id="PF23282">
    <property type="entry name" value="WHD_ROQ1"/>
    <property type="match status" value="1"/>
</dbReference>
<dbReference type="InterPro" id="IPR058192">
    <property type="entry name" value="WHD_ROQ1-like"/>
</dbReference>
<evidence type="ECO:0000256" key="4">
    <source>
        <dbReference type="ARBA" id="ARBA00023027"/>
    </source>
</evidence>
<dbReference type="InterPro" id="IPR035897">
    <property type="entry name" value="Toll_tir_struct_dom_sf"/>
</dbReference>
<dbReference type="Gene3D" id="3.40.50.300">
    <property type="entry name" value="P-loop containing nucleotide triphosphate hydrolases"/>
    <property type="match status" value="1"/>
</dbReference>
<keyword evidence="3" id="KW-0611">Plant defense</keyword>
<proteinExistence type="predicted"/>
<feature type="domain" description="TIR" evidence="6">
    <location>
        <begin position="12"/>
        <end position="179"/>
    </location>
</feature>
<evidence type="ECO:0000256" key="2">
    <source>
        <dbReference type="ARBA" id="ARBA00022737"/>
    </source>
</evidence>
<feature type="transmembrane region" description="Helical" evidence="5">
    <location>
        <begin position="775"/>
        <end position="798"/>
    </location>
</feature>
<reference evidence="8" key="1">
    <citation type="journal article" date="2014" name="Nat. Genet.">
        <title>A reference genome for common bean and genome-wide analysis of dual domestications.</title>
        <authorList>
            <person name="Schmutz J."/>
            <person name="McClean P.E."/>
            <person name="Mamidi S."/>
            <person name="Wu G.A."/>
            <person name="Cannon S.B."/>
            <person name="Grimwood J."/>
            <person name="Jenkins J."/>
            <person name="Shu S."/>
            <person name="Song Q."/>
            <person name="Chavarro C."/>
            <person name="Torres-Torres M."/>
            <person name="Geffroy V."/>
            <person name="Moghaddam S.M."/>
            <person name="Gao D."/>
            <person name="Abernathy B."/>
            <person name="Barry K."/>
            <person name="Blair M."/>
            <person name="Brick M.A."/>
            <person name="Chovatia M."/>
            <person name="Gepts P."/>
            <person name="Goodstein D.M."/>
            <person name="Gonzales M."/>
            <person name="Hellsten U."/>
            <person name="Hyten D.L."/>
            <person name="Jia G."/>
            <person name="Kelly J.D."/>
            <person name="Kudrna D."/>
            <person name="Lee R."/>
            <person name="Richard M.M."/>
            <person name="Miklas P.N."/>
            <person name="Osorno J.M."/>
            <person name="Rodrigues J."/>
            <person name="Thareau V."/>
            <person name="Urrea C.A."/>
            <person name="Wang M."/>
            <person name="Yu Y."/>
            <person name="Zhang M."/>
            <person name="Wing R.A."/>
            <person name="Cregan P.B."/>
            <person name="Rokhsar D.S."/>
            <person name="Jackson S.A."/>
        </authorList>
    </citation>
    <scope>NUCLEOTIDE SEQUENCE [LARGE SCALE GENOMIC DNA]</scope>
    <source>
        <strain evidence="8">cv. G19833</strain>
    </source>
</reference>
<evidence type="ECO:0000313" key="8">
    <source>
        <dbReference type="Proteomes" id="UP000000226"/>
    </source>
</evidence>
<gene>
    <name evidence="7" type="ORF">PHAVU_003G269200g</name>
</gene>
<keyword evidence="2" id="KW-0677">Repeat</keyword>
<keyword evidence="1" id="KW-0433">Leucine-rich repeat</keyword>
<dbReference type="OrthoDB" id="1357022at2759"/>
<dbReference type="PROSITE" id="PS50104">
    <property type="entry name" value="TIR"/>
    <property type="match status" value="1"/>
</dbReference>
<dbReference type="InterPro" id="IPR000157">
    <property type="entry name" value="TIR_dom"/>
</dbReference>
<dbReference type="Gene3D" id="1.10.8.430">
    <property type="entry name" value="Helical domain of apoptotic protease-activating factors"/>
    <property type="match status" value="1"/>
</dbReference>
<dbReference type="GO" id="GO:0006952">
    <property type="term" value="P:defense response"/>
    <property type="evidence" value="ECO:0007669"/>
    <property type="project" value="UniProtKB-KW"/>
</dbReference>